<evidence type="ECO:0000259" key="17">
    <source>
        <dbReference type="Pfam" id="PF06155"/>
    </source>
</evidence>
<evidence type="ECO:0000256" key="8">
    <source>
        <dbReference type="ARBA" id="ARBA00022964"/>
    </source>
</evidence>
<dbReference type="GO" id="GO:0005739">
    <property type="term" value="C:mitochondrion"/>
    <property type="evidence" value="ECO:0007669"/>
    <property type="project" value="TreeGrafter"/>
</dbReference>
<comment type="pathway">
    <text evidence="3">Amine and polyamine biosynthesis; carnitine biosynthesis.</text>
</comment>
<feature type="domain" description="Gamma-butyrobetaine hydroxylase-like N-terminal" evidence="17">
    <location>
        <begin position="56"/>
        <end position="121"/>
    </location>
</feature>
<comment type="caution">
    <text evidence="18">The sequence shown here is derived from an EMBL/GenBank/DDBJ whole genome shotgun (WGS) entry which is preliminary data.</text>
</comment>
<gene>
    <name evidence="18" type="ORF">CRHIZ90672A_00018061</name>
</gene>
<dbReference type="SUPFAM" id="SSF51197">
    <property type="entry name" value="Clavaminate synthase-like"/>
    <property type="match status" value="2"/>
</dbReference>
<protein>
    <recommendedName>
        <fullName evidence="5">trimethyllysine dioxygenase</fullName>
        <ecNumber evidence="5">1.14.11.8</ecNumber>
    </recommendedName>
    <alternativeName>
        <fullName evidence="12">Epsilon-trimethyllysine 2-oxoglutarate dioxygenase</fullName>
    </alternativeName>
    <alternativeName>
        <fullName evidence="11">TML hydroxylase</fullName>
    </alternativeName>
    <alternativeName>
        <fullName evidence="13">TML-alpha-ketoglutarate dioxygenase</fullName>
    </alternativeName>
</protein>
<evidence type="ECO:0000256" key="13">
    <source>
        <dbReference type="ARBA" id="ARBA00032283"/>
    </source>
</evidence>
<comment type="cofactor">
    <cofactor evidence="1">
        <name>Fe(2+)</name>
        <dbReference type="ChEBI" id="CHEBI:29033"/>
    </cofactor>
</comment>
<dbReference type="Pfam" id="PF06155">
    <property type="entry name" value="GBBH-like_N"/>
    <property type="match status" value="1"/>
</dbReference>
<evidence type="ECO:0000256" key="6">
    <source>
        <dbReference type="ARBA" id="ARBA00022723"/>
    </source>
</evidence>
<dbReference type="PANTHER" id="PTHR10696">
    <property type="entry name" value="GAMMA-BUTYROBETAINE HYDROXYLASE-RELATED"/>
    <property type="match status" value="1"/>
</dbReference>
<evidence type="ECO:0000256" key="11">
    <source>
        <dbReference type="ARBA" id="ARBA00030363"/>
    </source>
</evidence>
<dbReference type="EMBL" id="CABFNQ020000514">
    <property type="protein sequence ID" value="CAH0017683.1"/>
    <property type="molecule type" value="Genomic_DNA"/>
</dbReference>
<evidence type="ECO:0000256" key="15">
    <source>
        <dbReference type="ARBA" id="ARBA00049334"/>
    </source>
</evidence>
<keyword evidence="7" id="KW-0124">Carnitine biosynthesis</keyword>
<keyword evidence="8" id="KW-0223">Dioxygenase</keyword>
<dbReference type="CDD" id="cd00250">
    <property type="entry name" value="CAS_like"/>
    <property type="match status" value="1"/>
</dbReference>
<proteinExistence type="inferred from homology"/>
<dbReference type="InterPro" id="IPR010376">
    <property type="entry name" value="GBBH-like_N"/>
</dbReference>
<dbReference type="Proteomes" id="UP000696573">
    <property type="component" value="Unassembled WGS sequence"/>
</dbReference>
<dbReference type="Gene3D" id="3.30.2020.30">
    <property type="match status" value="1"/>
</dbReference>
<dbReference type="GO" id="GO:0045329">
    <property type="term" value="P:carnitine biosynthetic process"/>
    <property type="evidence" value="ECO:0007669"/>
    <property type="project" value="UniProtKB-KW"/>
</dbReference>
<evidence type="ECO:0000256" key="1">
    <source>
        <dbReference type="ARBA" id="ARBA00001954"/>
    </source>
</evidence>
<keyword evidence="6" id="KW-0479">Metal-binding</keyword>
<organism evidence="18 19">
    <name type="scientific">Clonostachys rhizophaga</name>
    <dbReference type="NCBI Taxonomy" id="160324"/>
    <lineage>
        <taxon>Eukaryota</taxon>
        <taxon>Fungi</taxon>
        <taxon>Dikarya</taxon>
        <taxon>Ascomycota</taxon>
        <taxon>Pezizomycotina</taxon>
        <taxon>Sordariomycetes</taxon>
        <taxon>Hypocreomycetidae</taxon>
        <taxon>Hypocreales</taxon>
        <taxon>Bionectriaceae</taxon>
        <taxon>Clonostachys</taxon>
    </lineage>
</organism>
<comment type="cofactor">
    <cofactor evidence="2">
        <name>L-ascorbate</name>
        <dbReference type="ChEBI" id="CHEBI:38290"/>
    </cofactor>
</comment>
<dbReference type="Gene3D" id="3.60.130.10">
    <property type="entry name" value="Clavaminate synthase-like"/>
    <property type="match status" value="1"/>
</dbReference>
<dbReference type="GO" id="GO:0005506">
    <property type="term" value="F:iron ion binding"/>
    <property type="evidence" value="ECO:0007669"/>
    <property type="project" value="InterPro"/>
</dbReference>
<dbReference type="PANTHER" id="PTHR10696:SF51">
    <property type="entry name" value="TRIMETHYLLYSINE DIOXYGENASE, MITOCHONDRIAL"/>
    <property type="match status" value="1"/>
</dbReference>
<keyword evidence="10" id="KW-0408">Iron</keyword>
<evidence type="ECO:0000256" key="12">
    <source>
        <dbReference type="ARBA" id="ARBA00031778"/>
    </source>
</evidence>
<evidence type="ECO:0000256" key="2">
    <source>
        <dbReference type="ARBA" id="ARBA00001961"/>
    </source>
</evidence>
<evidence type="ECO:0000256" key="3">
    <source>
        <dbReference type="ARBA" id="ARBA00005022"/>
    </source>
</evidence>
<dbReference type="InterPro" id="IPR050411">
    <property type="entry name" value="AlphaKG_dependent_hydroxylases"/>
</dbReference>
<dbReference type="EC" id="1.14.11.8" evidence="5"/>
<evidence type="ECO:0000313" key="18">
    <source>
        <dbReference type="EMBL" id="CAH0017683.1"/>
    </source>
</evidence>
<evidence type="ECO:0000256" key="5">
    <source>
        <dbReference type="ARBA" id="ARBA00012267"/>
    </source>
</evidence>
<name>A0A9N9V826_9HYPO</name>
<dbReference type="InterPro" id="IPR012776">
    <property type="entry name" value="Trimethyllysine_dOase"/>
</dbReference>
<feature type="domain" description="TauD/TfdA-like" evidence="16">
    <location>
        <begin position="154"/>
        <end position="383"/>
    </location>
</feature>
<dbReference type="InterPro" id="IPR003819">
    <property type="entry name" value="TauD/TfdA-like"/>
</dbReference>
<evidence type="ECO:0000313" key="19">
    <source>
        <dbReference type="Proteomes" id="UP000696573"/>
    </source>
</evidence>
<dbReference type="InterPro" id="IPR038492">
    <property type="entry name" value="GBBH-like_N_sf"/>
</dbReference>
<comment type="function">
    <text evidence="14">Converts trimethyllysine (TML) into hydroxytrimethyllysine (HTML).</text>
</comment>
<comment type="similarity">
    <text evidence="4">Belongs to the gamma-BBH/TMLD family.</text>
</comment>
<keyword evidence="19" id="KW-1185">Reference proteome</keyword>
<dbReference type="InterPro" id="IPR042098">
    <property type="entry name" value="TauD-like_sf"/>
</dbReference>
<dbReference type="FunFam" id="3.60.130.10:FF:000001">
    <property type="entry name" value="Trimethyllysine dioxygenase, mitochondrial"/>
    <property type="match status" value="1"/>
</dbReference>
<dbReference type="AlphaFoldDB" id="A0A9N9V826"/>
<evidence type="ECO:0000256" key="10">
    <source>
        <dbReference type="ARBA" id="ARBA00023004"/>
    </source>
</evidence>
<dbReference type="NCBIfam" id="TIGR02410">
    <property type="entry name" value="carnitine_TMLD"/>
    <property type="match status" value="1"/>
</dbReference>
<sequence length="461" mass="52660">MLGRTASSRLASRSIWCRPHIYRPNVLHARTFQLDVRVEKNKVRFLFPPKNSQPEQSIDVSEFWLRDNCRCQLCVNKDTLQKDFDTFDIPSNIKAEHSQTQQDGVHVTWSDKHVSFHPWNWVKSMAPSHRQEGVNVAPSKALGWSANSWDEWAEARETDYKDVMDKNGTGMAKLTAAIHHYGLGFVKNTPVSPEATEELLERIGPVRNTHYGGFYDFVPDLAKADTAYTNIALGAHTDTTYFTEPTGLQAFHMLSHIPPPGEPSDALGGESLLCDGFYAAEKLREKHPEYFKTLCEVKIPWHASGNEDVAIAPDATYPVIETESGLDGPIRRIRWNNSDRGVVPLEAGFDVVERWYAAARELDSIIKSKESECWFQLQPGTVLGRLNPSSNWEEYGHEKREANGCLAVVFDNWRILHGRAEFKGLRRMCGAYINRDDFVSRWKLSNYDRTDVILHNMWQHR</sequence>
<evidence type="ECO:0000256" key="4">
    <source>
        <dbReference type="ARBA" id="ARBA00008654"/>
    </source>
</evidence>
<evidence type="ECO:0000256" key="14">
    <source>
        <dbReference type="ARBA" id="ARBA00046008"/>
    </source>
</evidence>
<dbReference type="GO" id="GO:0050353">
    <property type="term" value="F:trimethyllysine dioxygenase activity"/>
    <property type="evidence" value="ECO:0007669"/>
    <property type="project" value="UniProtKB-EC"/>
</dbReference>
<evidence type="ECO:0000256" key="9">
    <source>
        <dbReference type="ARBA" id="ARBA00023002"/>
    </source>
</evidence>
<keyword evidence="9" id="KW-0560">Oxidoreductase</keyword>
<dbReference type="Pfam" id="PF02668">
    <property type="entry name" value="TauD"/>
    <property type="match status" value="1"/>
</dbReference>
<evidence type="ECO:0000259" key="16">
    <source>
        <dbReference type="Pfam" id="PF02668"/>
    </source>
</evidence>
<accession>A0A9N9V826</accession>
<dbReference type="OrthoDB" id="408743at2759"/>
<reference evidence="18" key="1">
    <citation type="submission" date="2021-10" db="EMBL/GenBank/DDBJ databases">
        <authorList>
            <person name="Piombo E."/>
        </authorList>
    </citation>
    <scope>NUCLEOTIDE SEQUENCE</scope>
</reference>
<comment type="catalytic activity">
    <reaction evidence="15">
        <text>N(6),N(6),N(6)-trimethyl-L-lysine + 2-oxoglutarate + O2 = (3S)-3-hydroxy-N(6),N(6),N(6)-trimethyl-L-lysine + succinate + CO2</text>
        <dbReference type="Rhea" id="RHEA:14181"/>
        <dbReference type="ChEBI" id="CHEBI:15379"/>
        <dbReference type="ChEBI" id="CHEBI:16526"/>
        <dbReference type="ChEBI" id="CHEBI:16810"/>
        <dbReference type="ChEBI" id="CHEBI:30031"/>
        <dbReference type="ChEBI" id="CHEBI:58100"/>
        <dbReference type="ChEBI" id="CHEBI:141499"/>
        <dbReference type="EC" id="1.14.11.8"/>
    </reaction>
</comment>
<evidence type="ECO:0000256" key="7">
    <source>
        <dbReference type="ARBA" id="ARBA00022873"/>
    </source>
</evidence>